<dbReference type="EC" id="7.1.1.2" evidence="3"/>
<evidence type="ECO:0000256" key="13">
    <source>
        <dbReference type="ARBA" id="ARBA00023136"/>
    </source>
</evidence>
<evidence type="ECO:0000256" key="16">
    <source>
        <dbReference type="SAM" id="Phobius"/>
    </source>
</evidence>
<dbReference type="EMBL" id="MK579383">
    <property type="protein sequence ID" value="QCZ36085.1"/>
    <property type="molecule type" value="Genomic_DNA"/>
</dbReference>
<evidence type="ECO:0000256" key="3">
    <source>
        <dbReference type="ARBA" id="ARBA00012944"/>
    </source>
</evidence>
<proteinExistence type="inferred from homology"/>
<dbReference type="GO" id="GO:0031966">
    <property type="term" value="C:mitochondrial membrane"/>
    <property type="evidence" value="ECO:0007669"/>
    <property type="project" value="UniProtKB-SubCell"/>
</dbReference>
<keyword evidence="12 17" id="KW-0496">Mitochondrion</keyword>
<evidence type="ECO:0000313" key="18">
    <source>
        <dbReference type="EMBL" id="QCZ36072.1"/>
    </source>
</evidence>
<name>Q8HCU2_TRICB</name>
<dbReference type="AlphaFoldDB" id="Q8HCU2"/>
<evidence type="ECO:0000256" key="11">
    <source>
        <dbReference type="ARBA" id="ARBA00023027"/>
    </source>
</evidence>
<evidence type="ECO:0000256" key="4">
    <source>
        <dbReference type="ARBA" id="ARBA00021095"/>
    </source>
</evidence>
<evidence type="ECO:0000256" key="7">
    <source>
        <dbReference type="ARBA" id="ARBA00022692"/>
    </source>
</evidence>
<keyword evidence="7 16" id="KW-0812">Transmembrane</keyword>
<reference evidence="18" key="2">
    <citation type="journal article" date="2019" name="Zoological Lett">
        <title>Mitochondrial genome diversity and evolution in Branchiopoda (Crustacea).</title>
        <authorList>
            <person name="Luchetti A."/>
            <person name="Forni G."/>
            <person name="Skaist A.M."/>
            <person name="Wheelan S.J."/>
            <person name="Mantovani B."/>
        </authorList>
    </citation>
    <scope>NUCLEOTIDE SEQUENCE</scope>
    <source>
        <strain evidence="19">Tcan-f2</strain>
        <strain evidence="18">Triops6b</strain>
    </source>
</reference>
<feature type="transmembrane region" description="Helical" evidence="16">
    <location>
        <begin position="134"/>
        <end position="154"/>
    </location>
</feature>
<evidence type="ECO:0000256" key="5">
    <source>
        <dbReference type="ARBA" id="ARBA00022448"/>
    </source>
</evidence>
<evidence type="ECO:0000313" key="19">
    <source>
        <dbReference type="EMBL" id="QCZ36085.1"/>
    </source>
</evidence>
<feature type="transmembrane region" description="Helical" evidence="16">
    <location>
        <begin position="48"/>
        <end position="72"/>
    </location>
</feature>
<evidence type="ECO:0000256" key="15">
    <source>
        <dbReference type="ARBA" id="ARBA00049551"/>
    </source>
</evidence>
<evidence type="ECO:0000256" key="1">
    <source>
        <dbReference type="ARBA" id="ARBA00004225"/>
    </source>
</evidence>
<comment type="subcellular location">
    <subcellularLocation>
        <location evidence="1">Mitochondrion membrane</location>
        <topology evidence="1">Multi-pass membrane protein</topology>
    </subcellularLocation>
</comment>
<evidence type="ECO:0000256" key="10">
    <source>
        <dbReference type="ARBA" id="ARBA00022989"/>
    </source>
</evidence>
<keyword evidence="13 16" id="KW-0472">Membrane</keyword>
<sequence length="166" mass="19376">MMMKLMMTLLVINSLMFMFLIHPLSMGLNLMIQSLLICLYTGSFFLNYWFSYTLFLIFLGGLLVLFIYISSLASNEMFQLNVKLMFFLSLCFLSIFLILSFLYETPWTTMIAFTWSKMVTVENMVSHVYKNSNIQLMLFMVTYLLVTLLVVVNITKLDVGPLRLLK</sequence>
<dbReference type="PANTHER" id="PTHR11435">
    <property type="entry name" value="NADH UBIQUINONE OXIDOREDUCTASE SUBUNIT ND6"/>
    <property type="match status" value="1"/>
</dbReference>
<evidence type="ECO:0000256" key="14">
    <source>
        <dbReference type="ARBA" id="ARBA00031019"/>
    </source>
</evidence>
<comment type="similarity">
    <text evidence="2">Belongs to the complex I subunit 6 family.</text>
</comment>
<evidence type="ECO:0000256" key="2">
    <source>
        <dbReference type="ARBA" id="ARBA00005698"/>
    </source>
</evidence>
<dbReference type="CTD" id="4541"/>
<keyword evidence="8" id="KW-1278">Translocase</keyword>
<dbReference type="RefSeq" id="NP_775075.1">
    <property type="nucleotide sequence ID" value="NC_004465.1"/>
</dbReference>
<dbReference type="PANTHER" id="PTHR11435:SF1">
    <property type="entry name" value="NADH-UBIQUINONE OXIDOREDUCTASE CHAIN 6"/>
    <property type="match status" value="1"/>
</dbReference>
<evidence type="ECO:0000313" key="17">
    <source>
        <dbReference type="EMBL" id="BAC53604.1"/>
    </source>
</evidence>
<accession>Q8HCU2</accession>
<comment type="catalytic activity">
    <reaction evidence="15">
        <text>a ubiquinone + NADH + 5 H(+)(in) = a ubiquinol + NAD(+) + 4 H(+)(out)</text>
        <dbReference type="Rhea" id="RHEA:29091"/>
        <dbReference type="Rhea" id="RHEA-COMP:9565"/>
        <dbReference type="Rhea" id="RHEA-COMP:9566"/>
        <dbReference type="ChEBI" id="CHEBI:15378"/>
        <dbReference type="ChEBI" id="CHEBI:16389"/>
        <dbReference type="ChEBI" id="CHEBI:17976"/>
        <dbReference type="ChEBI" id="CHEBI:57540"/>
        <dbReference type="ChEBI" id="CHEBI:57945"/>
        <dbReference type="EC" id="7.1.1.2"/>
    </reaction>
</comment>
<dbReference type="GeneID" id="806181"/>
<dbReference type="InterPro" id="IPR050269">
    <property type="entry name" value="ComplexI_Subunit6"/>
</dbReference>
<organism evidence="17">
    <name type="scientific">Triops cancriformis</name>
    <name type="common">Tadpole shrimp</name>
    <dbReference type="NCBI Taxonomy" id="194544"/>
    <lineage>
        <taxon>Eukaryota</taxon>
        <taxon>Metazoa</taxon>
        <taxon>Ecdysozoa</taxon>
        <taxon>Arthropoda</taxon>
        <taxon>Crustacea</taxon>
        <taxon>Branchiopoda</taxon>
        <taxon>Notostraca</taxon>
        <taxon>Triopsidae</taxon>
        <taxon>Triops</taxon>
    </lineage>
</organism>
<keyword evidence="5" id="KW-0813">Transport</keyword>
<feature type="transmembrane region" description="Helical" evidence="16">
    <location>
        <begin position="84"/>
        <end position="103"/>
    </location>
</feature>
<geneLocation type="mitochondrion" evidence="17"/>
<reference evidence="17" key="1">
    <citation type="journal article" date="2002" name="Electrophoresis">
        <title>Complete mitochondrial DNA sequence of a tadpole shrimp (Triops cancriformis) and analysis of museum samples.</title>
        <authorList>
            <person name="Umetsu K."/>
            <person name="Iwabuchi N."/>
            <person name="Yuasa I."/>
            <person name="Saitou N."/>
            <person name="Clark P.F."/>
            <person name="Boxshall G."/>
            <person name="Osawa M."/>
            <person name="Igarashi K."/>
        </authorList>
    </citation>
    <scope>NUCLEOTIDE SEQUENCE</scope>
</reference>
<dbReference type="GO" id="GO:0008137">
    <property type="term" value="F:NADH dehydrogenase (ubiquinone) activity"/>
    <property type="evidence" value="ECO:0007669"/>
    <property type="project" value="UniProtKB-EC"/>
</dbReference>
<keyword evidence="6" id="KW-0679">Respiratory chain</keyword>
<keyword evidence="9" id="KW-0249">Electron transport</keyword>
<evidence type="ECO:0000256" key="12">
    <source>
        <dbReference type="ARBA" id="ARBA00023128"/>
    </source>
</evidence>
<dbReference type="EMBL" id="AB084514">
    <property type="protein sequence ID" value="BAC53604.1"/>
    <property type="molecule type" value="Genomic_DNA"/>
</dbReference>
<keyword evidence="11" id="KW-0520">NAD</keyword>
<protein>
    <recommendedName>
        <fullName evidence="4">NADH-ubiquinone oxidoreductase chain 6</fullName>
        <ecNumber evidence="3">7.1.1.2</ecNumber>
    </recommendedName>
    <alternativeName>
        <fullName evidence="14">NADH dehydrogenase subunit 6</fullName>
    </alternativeName>
</protein>
<keyword evidence="10 16" id="KW-1133">Transmembrane helix</keyword>
<evidence type="ECO:0000256" key="8">
    <source>
        <dbReference type="ARBA" id="ARBA00022967"/>
    </source>
</evidence>
<gene>
    <name evidence="17" type="primary">ND6</name>
</gene>
<evidence type="ECO:0000256" key="6">
    <source>
        <dbReference type="ARBA" id="ARBA00022660"/>
    </source>
</evidence>
<evidence type="ECO:0000256" key="9">
    <source>
        <dbReference type="ARBA" id="ARBA00022982"/>
    </source>
</evidence>
<dbReference type="EMBL" id="MK579382">
    <property type="protein sequence ID" value="QCZ36072.1"/>
    <property type="molecule type" value="Genomic_DNA"/>
</dbReference>